<keyword evidence="2" id="KW-1185">Reference proteome</keyword>
<dbReference type="KEGG" id="ceh:CEW89_19715"/>
<reference evidence="1 2" key="1">
    <citation type="submission" date="2017-06" db="EMBL/GenBank/DDBJ databases">
        <title>Celeribacter sp. TSPH2 complete genome sequence.</title>
        <authorList>
            <person name="Woo J.-H."/>
            <person name="Kim H.-S."/>
        </authorList>
    </citation>
    <scope>NUCLEOTIDE SEQUENCE [LARGE SCALE GENOMIC DNA]</scope>
    <source>
        <strain evidence="1 2">TSPH2</strain>
    </source>
</reference>
<protein>
    <submittedName>
        <fullName evidence="1">Uncharacterized protein</fullName>
    </submittedName>
</protein>
<gene>
    <name evidence="1" type="ORF">CEW89_19715</name>
</gene>
<sequence>MQHSATGDFGGVWQQGVKIGLRTEIKCEGHTGKAAPEMARRHCGSCDRFEKEIGGGEVVGDPGIEPGMSLLGGVTVRCRTLQPVAHFHARSAITHRPFRVVWAVDTSVTGGRQQENCLFLEIACAKKGQP</sequence>
<proteinExistence type="predicted"/>
<dbReference type="Proteomes" id="UP000217935">
    <property type="component" value="Chromosome"/>
</dbReference>
<evidence type="ECO:0000313" key="2">
    <source>
        <dbReference type="Proteomes" id="UP000217935"/>
    </source>
</evidence>
<dbReference type="EMBL" id="CP022196">
    <property type="protein sequence ID" value="ATG49599.1"/>
    <property type="molecule type" value="Genomic_DNA"/>
</dbReference>
<accession>A0A291GGV7</accession>
<organism evidence="1 2">
    <name type="scientific">Celeribacter ethanolicus</name>
    <dbReference type="NCBI Taxonomy" id="1758178"/>
    <lineage>
        <taxon>Bacteria</taxon>
        <taxon>Pseudomonadati</taxon>
        <taxon>Pseudomonadota</taxon>
        <taxon>Alphaproteobacteria</taxon>
        <taxon>Rhodobacterales</taxon>
        <taxon>Roseobacteraceae</taxon>
        <taxon>Celeribacter</taxon>
    </lineage>
</organism>
<dbReference type="AlphaFoldDB" id="A0A291GGV7"/>
<evidence type="ECO:0000313" key="1">
    <source>
        <dbReference type="EMBL" id="ATG49599.1"/>
    </source>
</evidence>
<name>A0A291GGV7_9RHOB</name>